<organism evidence="1">
    <name type="scientific">viral metagenome</name>
    <dbReference type="NCBI Taxonomy" id="1070528"/>
    <lineage>
        <taxon>unclassified sequences</taxon>
        <taxon>metagenomes</taxon>
        <taxon>organismal metagenomes</taxon>
    </lineage>
</organism>
<accession>A0A6C0IVV7</accession>
<protein>
    <submittedName>
        <fullName evidence="1">Uncharacterized protein</fullName>
    </submittedName>
</protein>
<name>A0A6C0IVV7_9ZZZZ</name>
<evidence type="ECO:0000313" key="1">
    <source>
        <dbReference type="EMBL" id="QHT97431.1"/>
    </source>
</evidence>
<reference evidence="1" key="1">
    <citation type="journal article" date="2020" name="Nature">
        <title>Giant virus diversity and host interactions through global metagenomics.</title>
        <authorList>
            <person name="Schulz F."/>
            <person name="Roux S."/>
            <person name="Paez-Espino D."/>
            <person name="Jungbluth S."/>
            <person name="Walsh D.A."/>
            <person name="Denef V.J."/>
            <person name="McMahon K.D."/>
            <person name="Konstantinidis K.T."/>
            <person name="Eloe-Fadrosh E.A."/>
            <person name="Kyrpides N.C."/>
            <person name="Woyke T."/>
        </authorList>
    </citation>
    <scope>NUCLEOTIDE SEQUENCE</scope>
    <source>
        <strain evidence="1">GVMAG-M-3300025138-11</strain>
    </source>
</reference>
<sequence length="134" mass="16006">MAKNQLFRKIPSDELLKKLLNAFGLFDLDDKHSFTREHLKMQKTVYKIILFKNELENCYLPCKSRTYLNDLNEKNVVTVLRQILRTRNYTIMSSEKYIQGNKFITYKLDKLDTKEYNPVIKKLDPRLPIVVLFT</sequence>
<dbReference type="AlphaFoldDB" id="A0A6C0IVV7"/>
<dbReference type="EMBL" id="MN740276">
    <property type="protein sequence ID" value="QHT97431.1"/>
    <property type="molecule type" value="Genomic_DNA"/>
</dbReference>
<proteinExistence type="predicted"/>